<organism evidence="2 3">
    <name type="scientific">Linum tenue</name>
    <dbReference type="NCBI Taxonomy" id="586396"/>
    <lineage>
        <taxon>Eukaryota</taxon>
        <taxon>Viridiplantae</taxon>
        <taxon>Streptophyta</taxon>
        <taxon>Embryophyta</taxon>
        <taxon>Tracheophyta</taxon>
        <taxon>Spermatophyta</taxon>
        <taxon>Magnoliopsida</taxon>
        <taxon>eudicotyledons</taxon>
        <taxon>Gunneridae</taxon>
        <taxon>Pentapetalae</taxon>
        <taxon>rosids</taxon>
        <taxon>fabids</taxon>
        <taxon>Malpighiales</taxon>
        <taxon>Linaceae</taxon>
        <taxon>Linum</taxon>
    </lineage>
</organism>
<dbReference type="Proteomes" id="UP001154282">
    <property type="component" value="Unassembled WGS sequence"/>
</dbReference>
<protein>
    <submittedName>
        <fullName evidence="2">Uncharacterized protein</fullName>
    </submittedName>
</protein>
<evidence type="ECO:0000256" key="1">
    <source>
        <dbReference type="SAM" id="MobiDB-lite"/>
    </source>
</evidence>
<keyword evidence="3" id="KW-1185">Reference proteome</keyword>
<evidence type="ECO:0000313" key="3">
    <source>
        <dbReference type="Proteomes" id="UP001154282"/>
    </source>
</evidence>
<reference evidence="2" key="1">
    <citation type="submission" date="2022-08" db="EMBL/GenBank/DDBJ databases">
        <authorList>
            <person name="Gutierrez-Valencia J."/>
        </authorList>
    </citation>
    <scope>NUCLEOTIDE SEQUENCE</scope>
</reference>
<evidence type="ECO:0000313" key="2">
    <source>
        <dbReference type="EMBL" id="CAI0462242.1"/>
    </source>
</evidence>
<sequence length="23" mass="2703">MKTRKQRAAMAQTKTNKKQPSRN</sequence>
<name>A0AAV0NUT3_9ROSI</name>
<accession>A0AAV0NUT3</accession>
<dbReference type="EMBL" id="CAMGYJ010000008">
    <property type="protein sequence ID" value="CAI0462242.1"/>
    <property type="molecule type" value="Genomic_DNA"/>
</dbReference>
<gene>
    <name evidence="2" type="ORF">LITE_LOCUS35279</name>
</gene>
<dbReference type="AlphaFoldDB" id="A0AAV0NUT3"/>
<proteinExistence type="predicted"/>
<feature type="region of interest" description="Disordered" evidence="1">
    <location>
        <begin position="1"/>
        <end position="23"/>
    </location>
</feature>
<comment type="caution">
    <text evidence="2">The sequence shown here is derived from an EMBL/GenBank/DDBJ whole genome shotgun (WGS) entry which is preliminary data.</text>
</comment>